<feature type="region of interest" description="Disordered" evidence="1">
    <location>
        <begin position="45"/>
        <end position="70"/>
    </location>
</feature>
<keyword evidence="2" id="KW-1133">Transmembrane helix</keyword>
<organism evidence="3 4">
    <name type="scientific">Physocladia obscura</name>
    <dbReference type="NCBI Taxonomy" id="109957"/>
    <lineage>
        <taxon>Eukaryota</taxon>
        <taxon>Fungi</taxon>
        <taxon>Fungi incertae sedis</taxon>
        <taxon>Chytridiomycota</taxon>
        <taxon>Chytridiomycota incertae sedis</taxon>
        <taxon>Chytridiomycetes</taxon>
        <taxon>Chytridiales</taxon>
        <taxon>Chytriomycetaceae</taxon>
        <taxon>Physocladia</taxon>
    </lineage>
</organism>
<name>A0AAD5SXW5_9FUNG</name>
<keyword evidence="2" id="KW-0812">Transmembrane</keyword>
<evidence type="ECO:0000313" key="4">
    <source>
        <dbReference type="Proteomes" id="UP001211907"/>
    </source>
</evidence>
<protein>
    <submittedName>
        <fullName evidence="3">Uncharacterized protein</fullName>
    </submittedName>
</protein>
<reference evidence="3" key="1">
    <citation type="submission" date="2020-05" db="EMBL/GenBank/DDBJ databases">
        <title>Phylogenomic resolution of chytrid fungi.</title>
        <authorList>
            <person name="Stajich J.E."/>
            <person name="Amses K."/>
            <person name="Simmons R."/>
            <person name="Seto K."/>
            <person name="Myers J."/>
            <person name="Bonds A."/>
            <person name="Quandt C.A."/>
            <person name="Barry K."/>
            <person name="Liu P."/>
            <person name="Grigoriev I."/>
            <person name="Longcore J.E."/>
            <person name="James T.Y."/>
        </authorList>
    </citation>
    <scope>NUCLEOTIDE SEQUENCE</scope>
    <source>
        <strain evidence="3">JEL0513</strain>
    </source>
</reference>
<gene>
    <name evidence="3" type="ORF">HK100_000974</name>
</gene>
<proteinExistence type="predicted"/>
<evidence type="ECO:0000256" key="2">
    <source>
        <dbReference type="SAM" id="Phobius"/>
    </source>
</evidence>
<feature type="compositionally biased region" description="Polar residues" evidence="1">
    <location>
        <begin position="45"/>
        <end position="61"/>
    </location>
</feature>
<keyword evidence="4" id="KW-1185">Reference proteome</keyword>
<keyword evidence="2" id="KW-0472">Membrane</keyword>
<evidence type="ECO:0000313" key="3">
    <source>
        <dbReference type="EMBL" id="KAJ3116795.1"/>
    </source>
</evidence>
<accession>A0AAD5SXW5</accession>
<dbReference type="EMBL" id="JADGJH010001205">
    <property type="protein sequence ID" value="KAJ3116795.1"/>
    <property type="molecule type" value="Genomic_DNA"/>
</dbReference>
<comment type="caution">
    <text evidence="3">The sequence shown here is derived from an EMBL/GenBank/DDBJ whole genome shotgun (WGS) entry which is preliminary data.</text>
</comment>
<evidence type="ECO:0000256" key="1">
    <source>
        <dbReference type="SAM" id="MobiDB-lite"/>
    </source>
</evidence>
<dbReference type="AlphaFoldDB" id="A0AAD5SXW5"/>
<sequence length="461" mass="48422">MSSSATTTTTTTTTPILSNTTAYTAITSATAAAADPGLLRATISPVETRTTESINPDNVPNSAPAEESSATIVSNDTLITSRPAGAVSGIESLPKKAATLSPTATIRWTKTKSAQASLISSSVSVFVSTDSASGVNFPASASSSSVSSLPAMAPYILGVGAVAAALLAVAAFLAVRRSRNKARTQTHQHLPVTSYRRHYLFMSDSSLALGSSGSASTSIQQRVSRKAKKLADTFKTVSRDTHLVHQIRTGLLTHSDSADYLADDEVNLNNKGQSSISSIPTTPSTPTQSRSALLPVVFSAGGPNYWPFYESSSLQIRESPIPDTLTQIHDNQNTDINASDDNSDSENGLLPRKLSFELLGGSTAKEISSSSYYGHGPNRLPHLISVSSSNHAITTANINANIMQYNLTIVEDFSAQIVVAAPMPEFGGTQSVIKTLPSSQFLVQIDSVAAETQSLRGDILD</sequence>
<feature type="transmembrane region" description="Helical" evidence="2">
    <location>
        <begin position="152"/>
        <end position="175"/>
    </location>
</feature>
<dbReference type="Proteomes" id="UP001211907">
    <property type="component" value="Unassembled WGS sequence"/>
</dbReference>